<gene>
    <name evidence="1" type="ORF">QFC22_002698</name>
</gene>
<protein>
    <submittedName>
        <fullName evidence="1">Uncharacterized protein</fullName>
    </submittedName>
</protein>
<accession>A0ACC2XBQ7</accession>
<evidence type="ECO:0000313" key="2">
    <source>
        <dbReference type="Proteomes" id="UP001243375"/>
    </source>
</evidence>
<dbReference type="EMBL" id="JASBWU010000006">
    <property type="protein sequence ID" value="KAJ9120766.1"/>
    <property type="molecule type" value="Genomic_DNA"/>
</dbReference>
<proteinExistence type="predicted"/>
<sequence>MLLHLISSENLFSRCRIDEVEKNANGAVRRRLSYDVESLWLLLSHMEWYFALVRAIVFRSVLLPKEEPDPSQSAQSTTPDFLLSHPVALELLQTLCKEIRRFSLFVSKNGMPSAPYPGSSQTALLLDVISTSQLQSVLRDRVEKFGIRLDAWEQILQRLLVVQEQRRNDDEIELISGQLSPARLSAVPETIAVISQNTHLVPSQLRLFESGYQTPDLLAGRDILSKDTLSGQEVPGQLYRQCSLCHELGTLWNYPVVRAYGAESGAAHWMSQWAARCICGGSWV</sequence>
<comment type="caution">
    <text evidence="1">The sequence shown here is derived from an EMBL/GenBank/DDBJ whole genome shotgun (WGS) entry which is preliminary data.</text>
</comment>
<reference evidence="1" key="1">
    <citation type="submission" date="2023-04" db="EMBL/GenBank/DDBJ databases">
        <title>Draft Genome sequencing of Naganishia species isolated from polar environments using Oxford Nanopore Technology.</title>
        <authorList>
            <person name="Leo P."/>
            <person name="Venkateswaran K."/>
        </authorList>
    </citation>
    <scope>NUCLEOTIDE SEQUENCE</scope>
    <source>
        <strain evidence="1">MNA-CCFEE 5425</strain>
    </source>
</reference>
<organism evidence="1 2">
    <name type="scientific">Naganishia vaughanmartiniae</name>
    <dbReference type="NCBI Taxonomy" id="1424756"/>
    <lineage>
        <taxon>Eukaryota</taxon>
        <taxon>Fungi</taxon>
        <taxon>Dikarya</taxon>
        <taxon>Basidiomycota</taxon>
        <taxon>Agaricomycotina</taxon>
        <taxon>Tremellomycetes</taxon>
        <taxon>Filobasidiales</taxon>
        <taxon>Filobasidiaceae</taxon>
        <taxon>Naganishia</taxon>
    </lineage>
</organism>
<keyword evidence="2" id="KW-1185">Reference proteome</keyword>
<evidence type="ECO:0000313" key="1">
    <source>
        <dbReference type="EMBL" id="KAJ9120766.1"/>
    </source>
</evidence>
<dbReference type="Proteomes" id="UP001243375">
    <property type="component" value="Unassembled WGS sequence"/>
</dbReference>
<name>A0ACC2XBQ7_9TREE</name>